<feature type="compositionally biased region" description="Polar residues" evidence="1">
    <location>
        <begin position="41"/>
        <end position="53"/>
    </location>
</feature>
<name>A0A182T0J5_9DIPT</name>
<protein>
    <submittedName>
        <fullName evidence="2">Uncharacterized protein</fullName>
    </submittedName>
</protein>
<evidence type="ECO:0000313" key="3">
    <source>
        <dbReference type="Proteomes" id="UP000075901"/>
    </source>
</evidence>
<dbReference type="EnsemblMetazoa" id="AMAM017162-RA">
    <property type="protein sequence ID" value="AMAM017162-PA"/>
    <property type="gene ID" value="AMAM017162"/>
</dbReference>
<dbReference type="Proteomes" id="UP000075901">
    <property type="component" value="Unassembled WGS sequence"/>
</dbReference>
<evidence type="ECO:0000256" key="1">
    <source>
        <dbReference type="SAM" id="MobiDB-lite"/>
    </source>
</evidence>
<proteinExistence type="predicted"/>
<organism evidence="2 3">
    <name type="scientific">Anopheles maculatus</name>
    <dbReference type="NCBI Taxonomy" id="74869"/>
    <lineage>
        <taxon>Eukaryota</taxon>
        <taxon>Metazoa</taxon>
        <taxon>Ecdysozoa</taxon>
        <taxon>Arthropoda</taxon>
        <taxon>Hexapoda</taxon>
        <taxon>Insecta</taxon>
        <taxon>Pterygota</taxon>
        <taxon>Neoptera</taxon>
        <taxon>Endopterygota</taxon>
        <taxon>Diptera</taxon>
        <taxon>Nematocera</taxon>
        <taxon>Culicoidea</taxon>
        <taxon>Culicidae</taxon>
        <taxon>Anophelinae</taxon>
        <taxon>Anopheles</taxon>
        <taxon>Anopheles maculatus group</taxon>
    </lineage>
</organism>
<dbReference type="AlphaFoldDB" id="A0A182T0J5"/>
<evidence type="ECO:0000313" key="2">
    <source>
        <dbReference type="EnsemblMetazoa" id="AMAM017162-PA"/>
    </source>
</evidence>
<sequence>NQATYSRPVASDIQLVKADLVHSWNDQPAPLKLTPVSRTFPQQTATPQHTSHIQPHHQTTHSVLKQGSILPPTGVLPPSTLTRTVVIGGNRKYTNPSVSSGHRFAPVRKVLPIQQVTVVPENSYQMQSNSHTQAQNFYPKTYSTHSTPSTHRGGYVPVQPTYVRPENLPYTPHSRTHASVSHQYMAQQVPVAHNRIISNTPYSTQLLRRSDVLSAIPASSSVSPRQYKTTTVLQVVPSLSFYLNDAQEKRAFDEAVRQGLFDERRRRAYTSYDVPLGSVGRLGRKV</sequence>
<keyword evidence="3" id="KW-1185">Reference proteome</keyword>
<accession>A0A182T0J5</accession>
<reference evidence="3" key="1">
    <citation type="submission" date="2013-09" db="EMBL/GenBank/DDBJ databases">
        <title>The Genome Sequence of Anopheles maculatus species B.</title>
        <authorList>
            <consortium name="The Broad Institute Genomics Platform"/>
            <person name="Neafsey D.E."/>
            <person name="Besansky N."/>
            <person name="Howell P."/>
            <person name="Walton C."/>
            <person name="Young S.K."/>
            <person name="Zeng Q."/>
            <person name="Gargeya S."/>
            <person name="Fitzgerald M."/>
            <person name="Haas B."/>
            <person name="Abouelleil A."/>
            <person name="Allen A.W."/>
            <person name="Alvarado L."/>
            <person name="Arachchi H.M."/>
            <person name="Berlin A.M."/>
            <person name="Chapman S.B."/>
            <person name="Gainer-Dewar J."/>
            <person name="Goldberg J."/>
            <person name="Griggs A."/>
            <person name="Gujja S."/>
            <person name="Hansen M."/>
            <person name="Howarth C."/>
            <person name="Imamovic A."/>
            <person name="Ireland A."/>
            <person name="Larimer J."/>
            <person name="McCowan C."/>
            <person name="Murphy C."/>
            <person name="Pearson M."/>
            <person name="Poon T.W."/>
            <person name="Priest M."/>
            <person name="Roberts A."/>
            <person name="Saif S."/>
            <person name="Shea T."/>
            <person name="Sisk P."/>
            <person name="Sykes S."/>
            <person name="Wortman J."/>
            <person name="Nusbaum C."/>
            <person name="Birren B."/>
        </authorList>
    </citation>
    <scope>NUCLEOTIDE SEQUENCE [LARGE SCALE GENOMIC DNA]</scope>
    <source>
        <strain evidence="3">maculatus3</strain>
    </source>
</reference>
<feature type="region of interest" description="Disordered" evidence="1">
    <location>
        <begin position="41"/>
        <end position="62"/>
    </location>
</feature>
<reference evidence="2" key="2">
    <citation type="submission" date="2020-05" db="UniProtKB">
        <authorList>
            <consortium name="EnsemblMetazoa"/>
        </authorList>
    </citation>
    <scope>IDENTIFICATION</scope>
    <source>
        <strain evidence="2">maculatus3</strain>
    </source>
</reference>
<dbReference type="VEuPathDB" id="VectorBase:AMAM017162"/>